<dbReference type="EMBL" id="JBBPBK010000007">
    <property type="protein sequence ID" value="KAK9280787.1"/>
    <property type="molecule type" value="Genomic_DNA"/>
</dbReference>
<gene>
    <name evidence="1" type="ORF">L1049_003676</name>
</gene>
<sequence>MLCRHSTVSSYSAGNKSIWVHARPGHSWVELNIALDYGSPWVIFFSAKWVIVVMKFD</sequence>
<organism evidence="1 2">
    <name type="scientific">Liquidambar formosana</name>
    <name type="common">Formosan gum</name>
    <dbReference type="NCBI Taxonomy" id="63359"/>
    <lineage>
        <taxon>Eukaryota</taxon>
        <taxon>Viridiplantae</taxon>
        <taxon>Streptophyta</taxon>
        <taxon>Embryophyta</taxon>
        <taxon>Tracheophyta</taxon>
        <taxon>Spermatophyta</taxon>
        <taxon>Magnoliopsida</taxon>
        <taxon>eudicotyledons</taxon>
        <taxon>Gunneridae</taxon>
        <taxon>Pentapetalae</taxon>
        <taxon>Saxifragales</taxon>
        <taxon>Altingiaceae</taxon>
        <taxon>Liquidambar</taxon>
    </lineage>
</organism>
<keyword evidence="2" id="KW-1185">Reference proteome</keyword>
<dbReference type="AlphaFoldDB" id="A0AAP0RQI9"/>
<dbReference type="Proteomes" id="UP001415857">
    <property type="component" value="Unassembled WGS sequence"/>
</dbReference>
<protein>
    <submittedName>
        <fullName evidence="1">Uncharacterized protein</fullName>
    </submittedName>
</protein>
<evidence type="ECO:0000313" key="1">
    <source>
        <dbReference type="EMBL" id="KAK9280787.1"/>
    </source>
</evidence>
<name>A0AAP0RQI9_LIQFO</name>
<evidence type="ECO:0000313" key="2">
    <source>
        <dbReference type="Proteomes" id="UP001415857"/>
    </source>
</evidence>
<proteinExistence type="predicted"/>
<reference evidence="1 2" key="1">
    <citation type="journal article" date="2024" name="Plant J.">
        <title>Genome sequences and population genomics reveal climatic adaptation and genomic divergence between two closely related sweetgum species.</title>
        <authorList>
            <person name="Xu W.Q."/>
            <person name="Ren C.Q."/>
            <person name="Zhang X.Y."/>
            <person name="Comes H.P."/>
            <person name="Liu X.H."/>
            <person name="Li Y.G."/>
            <person name="Kettle C.J."/>
            <person name="Jalonen R."/>
            <person name="Gaisberger H."/>
            <person name="Ma Y.Z."/>
            <person name="Qiu Y.X."/>
        </authorList>
    </citation>
    <scope>NUCLEOTIDE SEQUENCE [LARGE SCALE GENOMIC DNA]</scope>
    <source>
        <strain evidence="1">Hangzhou</strain>
    </source>
</reference>
<accession>A0AAP0RQI9</accession>
<comment type="caution">
    <text evidence="1">The sequence shown here is derived from an EMBL/GenBank/DDBJ whole genome shotgun (WGS) entry which is preliminary data.</text>
</comment>